<gene>
    <name evidence="1" type="primary">tssG</name>
    <name evidence="1" type="ORF">EKL94_04560</name>
</gene>
<dbReference type="NCBIfam" id="TIGR03347">
    <property type="entry name" value="VI_chp_1"/>
    <property type="match status" value="1"/>
</dbReference>
<accession>A0A3S0J077</accession>
<dbReference type="EMBL" id="RXLZ01000009">
    <property type="protein sequence ID" value="RTQ90993.1"/>
    <property type="molecule type" value="Genomic_DNA"/>
</dbReference>
<dbReference type="RefSeq" id="WP_126928169.1">
    <property type="nucleotide sequence ID" value="NZ_RXLZ01000009.1"/>
</dbReference>
<dbReference type="PANTHER" id="PTHR35564">
    <property type="match status" value="1"/>
</dbReference>
<reference evidence="1 2" key="1">
    <citation type="submission" date="2018-12" db="EMBL/GenBank/DDBJ databases">
        <authorList>
            <person name="Kartti S."/>
            <person name="Manni A."/>
            <person name="Chemao El Fihri M.W."/>
            <person name="Laamarti M."/>
            <person name="Temsamani L."/>
            <person name="El Jamali J.E."/>
            <person name="Ouadghiri M."/>
            <person name="Ibrahimi A."/>
            <person name="Filati-Maltouf A."/>
        </authorList>
    </citation>
    <scope>NUCLEOTIDE SEQUENCE [LARGE SCALE GENOMIC DNA]</scope>
    <source>
        <strain evidence="1 2">MDMC339</strain>
    </source>
</reference>
<evidence type="ECO:0000313" key="2">
    <source>
        <dbReference type="Proteomes" id="UP000271705"/>
    </source>
</evidence>
<name>A0A3S0J077_STEMA</name>
<dbReference type="PANTHER" id="PTHR35564:SF4">
    <property type="entry name" value="CYTOPLASMIC PROTEIN"/>
    <property type="match status" value="1"/>
</dbReference>
<organism evidence="1 2">
    <name type="scientific">Stenotrophomonas maltophilia</name>
    <name type="common">Pseudomonas maltophilia</name>
    <name type="synonym">Xanthomonas maltophilia</name>
    <dbReference type="NCBI Taxonomy" id="40324"/>
    <lineage>
        <taxon>Bacteria</taxon>
        <taxon>Pseudomonadati</taxon>
        <taxon>Pseudomonadota</taxon>
        <taxon>Gammaproteobacteria</taxon>
        <taxon>Lysobacterales</taxon>
        <taxon>Lysobacteraceae</taxon>
        <taxon>Stenotrophomonas</taxon>
        <taxon>Stenotrophomonas maltophilia group</taxon>
    </lineage>
</organism>
<proteinExistence type="predicted"/>
<comment type="caution">
    <text evidence="1">The sequence shown here is derived from an EMBL/GenBank/DDBJ whole genome shotgun (WGS) entry which is preliminary data.</text>
</comment>
<sequence length="355" mass="39135">MDGQTGRAAGAVGARAALLQALAAAPHAFEAFTALRLLERAHPHLPRWGCSTRPEEDPLRLRQAPSLAFAPRDVDAMVPATRTCPPQLRTLGFGLFGPNGPLPLHLTEYALQRQRSARDDSLVAFADLFHHRLMSLFYRAWADAQPVVQADRPEDDRFRLYLGALVGIASPALQRRDALDDDFRRHHAGHLLPMARNAGGLRALTEAALQVPAQVIGFVAEWMRLPEDAQLHLGVRSNRLGRSAVLGAQVRGCQHRFRLRIGPLDLASFRRWLPGGTQLPRLAALIRSHSGDTQAWDVQLLLRADQVPTLRLARSGRLGLDTWLGRRAWSVADADDVVVHPRAAMAFTDRPGPLP</sequence>
<dbReference type="InterPro" id="IPR010732">
    <property type="entry name" value="T6SS_TssG-like"/>
</dbReference>
<evidence type="ECO:0000313" key="1">
    <source>
        <dbReference type="EMBL" id="RTQ90993.1"/>
    </source>
</evidence>
<dbReference type="AlphaFoldDB" id="A0A3S0J077"/>
<protein>
    <submittedName>
        <fullName evidence="1">Type VI secretion system baseplate subunit TssG</fullName>
    </submittedName>
</protein>
<dbReference type="Proteomes" id="UP000271705">
    <property type="component" value="Unassembled WGS sequence"/>
</dbReference>
<dbReference type="Pfam" id="PF06996">
    <property type="entry name" value="T6SS_TssG"/>
    <property type="match status" value="1"/>
</dbReference>